<proteinExistence type="inferred from homology"/>
<dbReference type="GO" id="GO:0009277">
    <property type="term" value="C:fungal-type cell wall"/>
    <property type="evidence" value="ECO:0007669"/>
    <property type="project" value="InterPro"/>
</dbReference>
<gene>
    <name evidence="4" type="ORF">BDV26DRAFT_258415</name>
</gene>
<dbReference type="Pfam" id="PF01185">
    <property type="entry name" value="Hydrophobin"/>
    <property type="match status" value="1"/>
</dbReference>
<evidence type="ECO:0000313" key="4">
    <source>
        <dbReference type="EMBL" id="KAE8379871.1"/>
    </source>
</evidence>
<evidence type="ECO:0000313" key="5">
    <source>
        <dbReference type="Proteomes" id="UP000326198"/>
    </source>
</evidence>
<feature type="chain" id="PRO_5041014536" description="Hydrophobin" evidence="2">
    <location>
        <begin position="21"/>
        <end position="185"/>
    </location>
</feature>
<feature type="region of interest" description="Disordered" evidence="3">
    <location>
        <begin position="119"/>
        <end position="185"/>
    </location>
</feature>
<keyword evidence="5" id="KW-1185">Reference proteome</keyword>
<dbReference type="Proteomes" id="UP000326198">
    <property type="component" value="Unassembled WGS sequence"/>
</dbReference>
<dbReference type="InterPro" id="IPR001338">
    <property type="entry name" value="Class_I_Hydrophobin"/>
</dbReference>
<dbReference type="AlphaFoldDB" id="A0A5N7BDL4"/>
<dbReference type="SMART" id="SM00075">
    <property type="entry name" value="HYDRO"/>
    <property type="match status" value="1"/>
</dbReference>
<evidence type="ECO:0000256" key="1">
    <source>
        <dbReference type="ARBA" id="ARBA00023157"/>
    </source>
</evidence>
<dbReference type="GO" id="GO:0005199">
    <property type="term" value="F:structural constituent of cell wall"/>
    <property type="evidence" value="ECO:0007669"/>
    <property type="project" value="InterPro"/>
</dbReference>
<comment type="similarity">
    <text evidence="2">Belongs to the fungal hydrophobin family.</text>
</comment>
<feature type="compositionally biased region" description="Basic and acidic residues" evidence="3">
    <location>
        <begin position="138"/>
        <end position="185"/>
    </location>
</feature>
<feature type="signal peptide" evidence="2">
    <location>
        <begin position="1"/>
        <end position="20"/>
    </location>
</feature>
<accession>A0A5N7BDL4</accession>
<sequence>MHSSTILNVFLFAAAATAAATGSAATSKAMKEAADGKCDVGNISCCNNVHEEKDSGLLDLLNKGLLNSLAGNADSACARSSLIDQLGLLSLVSPTENGPVCKNVIACCPNGGTCVAIDGNEGKSGKSKRGDTDDDNKDDNKDNKDDKDDKEHENDKDHKDRKAKDHKHDNGNKHDNGEKHNGRWF</sequence>
<organism evidence="4 5">
    <name type="scientific">Aspergillus bertholletiae</name>
    <dbReference type="NCBI Taxonomy" id="1226010"/>
    <lineage>
        <taxon>Eukaryota</taxon>
        <taxon>Fungi</taxon>
        <taxon>Dikarya</taxon>
        <taxon>Ascomycota</taxon>
        <taxon>Pezizomycotina</taxon>
        <taxon>Eurotiomycetes</taxon>
        <taxon>Eurotiomycetidae</taxon>
        <taxon>Eurotiales</taxon>
        <taxon>Aspergillaceae</taxon>
        <taxon>Aspergillus</taxon>
        <taxon>Aspergillus subgen. Circumdati</taxon>
    </lineage>
</organism>
<evidence type="ECO:0000256" key="2">
    <source>
        <dbReference type="RuleBase" id="RU365009"/>
    </source>
</evidence>
<comment type="subcellular location">
    <subcellularLocation>
        <location evidence="2">Secreted</location>
        <location evidence="2">Cell wall</location>
    </subcellularLocation>
</comment>
<protein>
    <recommendedName>
        <fullName evidence="2">Hydrophobin</fullName>
    </recommendedName>
</protein>
<name>A0A5N7BDL4_9EURO</name>
<keyword evidence="2" id="KW-0732">Signal</keyword>
<keyword evidence="2" id="KW-0134">Cell wall</keyword>
<feature type="compositionally biased region" description="Basic and acidic residues" evidence="3">
    <location>
        <begin position="120"/>
        <end position="131"/>
    </location>
</feature>
<evidence type="ECO:0000256" key="3">
    <source>
        <dbReference type="SAM" id="MobiDB-lite"/>
    </source>
</evidence>
<dbReference type="OrthoDB" id="4468925at2759"/>
<reference evidence="4 5" key="1">
    <citation type="submission" date="2019-04" db="EMBL/GenBank/DDBJ databases">
        <title>Friends and foes A comparative genomics studyof 23 Aspergillus species from section Flavi.</title>
        <authorList>
            <consortium name="DOE Joint Genome Institute"/>
            <person name="Kjaerbolling I."/>
            <person name="Vesth T."/>
            <person name="Frisvad J.C."/>
            <person name="Nybo J.L."/>
            <person name="Theobald S."/>
            <person name="Kildgaard S."/>
            <person name="Isbrandt T."/>
            <person name="Kuo A."/>
            <person name="Sato A."/>
            <person name="Lyhne E.K."/>
            <person name="Kogle M.E."/>
            <person name="Wiebenga A."/>
            <person name="Kun R.S."/>
            <person name="Lubbers R.J."/>
            <person name="Makela M.R."/>
            <person name="Barry K."/>
            <person name="Chovatia M."/>
            <person name="Clum A."/>
            <person name="Daum C."/>
            <person name="Haridas S."/>
            <person name="He G."/>
            <person name="LaButti K."/>
            <person name="Lipzen A."/>
            <person name="Mondo S."/>
            <person name="Riley R."/>
            <person name="Salamov A."/>
            <person name="Simmons B.A."/>
            <person name="Magnuson J.K."/>
            <person name="Henrissat B."/>
            <person name="Mortensen U.H."/>
            <person name="Larsen T.O."/>
            <person name="Devries R.P."/>
            <person name="Grigoriev I.V."/>
            <person name="Machida M."/>
            <person name="Baker S.E."/>
            <person name="Andersen M.R."/>
        </authorList>
    </citation>
    <scope>NUCLEOTIDE SEQUENCE [LARGE SCALE GENOMIC DNA]</scope>
    <source>
        <strain evidence="4 5">IBT 29228</strain>
    </source>
</reference>
<keyword evidence="1 2" id="KW-1015">Disulfide bond</keyword>
<dbReference type="EMBL" id="ML736188">
    <property type="protein sequence ID" value="KAE8379871.1"/>
    <property type="molecule type" value="Genomic_DNA"/>
</dbReference>
<keyword evidence="2" id="KW-0964">Secreted</keyword>